<dbReference type="SMART" id="SM00060">
    <property type="entry name" value="FN3"/>
    <property type="match status" value="5"/>
</dbReference>
<dbReference type="EMBL" id="JAFREL020000001">
    <property type="protein sequence ID" value="MEO1770248.1"/>
    <property type="molecule type" value="Genomic_DNA"/>
</dbReference>
<evidence type="ECO:0000313" key="4">
    <source>
        <dbReference type="EMBL" id="MEO1770248.1"/>
    </source>
</evidence>
<reference evidence="4 5" key="2">
    <citation type="submission" date="2024-02" db="EMBL/GenBank/DDBJ databases">
        <title>The Genome Sequence of Enterococcus sp. DIV0159.</title>
        <authorList>
            <person name="Earl A."/>
            <person name="Manson A."/>
            <person name="Gilmore M."/>
            <person name="Sanders J."/>
            <person name="Shea T."/>
            <person name="Howe W."/>
            <person name="Livny J."/>
            <person name="Cuomo C."/>
            <person name="Neafsey D."/>
            <person name="Birren B."/>
        </authorList>
    </citation>
    <scope>NUCLEOTIDE SEQUENCE [LARGE SCALE GENOMIC DNA]</scope>
    <source>
        <strain evidence="4 5">665A</strain>
    </source>
</reference>
<gene>
    <name evidence="4" type="ORF">JZO67_002199</name>
</gene>
<evidence type="ECO:0000259" key="3">
    <source>
        <dbReference type="SMART" id="SM00060"/>
    </source>
</evidence>
<dbReference type="SUPFAM" id="SSF49265">
    <property type="entry name" value="Fibronectin type III"/>
    <property type="match status" value="1"/>
</dbReference>
<keyword evidence="2" id="KW-0732">Signal</keyword>
<evidence type="ECO:0000256" key="2">
    <source>
        <dbReference type="SAM" id="SignalP"/>
    </source>
</evidence>
<protein>
    <recommendedName>
        <fullName evidence="3">Fibronectin type-III domain-containing protein</fullName>
    </recommendedName>
</protein>
<evidence type="ECO:0000256" key="1">
    <source>
        <dbReference type="SAM" id="MobiDB-lite"/>
    </source>
</evidence>
<feature type="compositionally biased region" description="Low complexity" evidence="1">
    <location>
        <begin position="37"/>
        <end position="69"/>
    </location>
</feature>
<accession>A0ABV0ERH0</accession>
<evidence type="ECO:0000313" key="5">
    <source>
        <dbReference type="Proteomes" id="UP000664357"/>
    </source>
</evidence>
<dbReference type="Gene3D" id="2.60.40.10">
    <property type="entry name" value="Immunoglobulins"/>
    <property type="match status" value="4"/>
</dbReference>
<organism evidence="4 5">
    <name type="scientific">Candidatus Enterococcus ferrettii</name>
    <dbReference type="NCBI Taxonomy" id="2815324"/>
    <lineage>
        <taxon>Bacteria</taxon>
        <taxon>Bacillati</taxon>
        <taxon>Bacillota</taxon>
        <taxon>Bacilli</taxon>
        <taxon>Lactobacillales</taxon>
        <taxon>Enterococcaceae</taxon>
        <taxon>Enterococcus</taxon>
    </lineage>
</organism>
<sequence>MKPATKKLINYLLVSGLLLQSLSPILAVATMVEESSTQETVSESTSENLKESVSSDSETVESTIESTTENEIEKVTVIPTEVEKEYDERNVEEKSEAVSSHPVIQLEDKNLEERLVFKGKISADSVTEEETTSSTILKKVVLQSKTVKKEWKQADEIKLEEEKKYLLNEEAVSFDFSVAELTEDTEYRLILDYEVQQEVNGEVQAINQHKAQYLIGTAEAKKVVLGPLQEKAAFGLPRVMPDRLWYKEIFNPETLYTNYYKVRVLQIESRRAKIDYMFHIGSANVGIRNATVLASEDPQALNRIRARATNKGDSRYIVNEEYNLIAMDSSIIKVNYRERDDGDYNIVYEDDEVWLNNLKPNRKYYFWLCRQSGAVGNPIYLFKENHHDLFTGMGADNIWNPFDFRTDFTPMTFVGVPGFTQTSATPTSIPMTGSNYVGDILEKANNGLLQVTSNNGTTAQTKVSNLSHDITTNGRYGGATINGLEAGTRYKGRTVLVDVEGNNKYSNWSNYFYTPNTVNQPGISALGIPSLGNNATADVTATYNAGNEPAHPTQVEVSISTNNSNWSVINTGTTPATTNPSINSGNKQVAFKLSKLNANTKYFVRYRVKNASNIWSSPSASREFTTKGIPVTVQPPKVTNVKSDRATVGDNTYTGTVTANQGLIQYTNQSGAGMVSHDVTNLSYSNGRYGTVNLTNLYGGSKYRTRTRIKDSNNGDVWSGWTNFVTPTELTALEVTGIENPTAAANGVASIKGFYKAATGTREQAAHPNRIQVQIQEVGTSAWATATVTDQNFVVANKRITFKIRGLKAGAKYNVQYRAENGTNNGSASEVWSDWKSTNNLVTVPSIPLIINPPKMTNVKATTAVAGNNSYTGNVSTARGRIEYTPETGDGMQISKVENLTHSGTIGGTYGQLALPALREGAKYRARTVLKTPSGTDAYSSWTNFVTPTELSEVEVTGVENPTAAANGVASIKGFYKTATGTREQPANPTRIQVQIQEVGTSAWATATVTDQNFVVANKRITFKIRGLKAGSKYNVQYRAENGTNNGSTTEVWSEWKKTNNIISIPTLALVVYKPIVTNVKATSATVGNGYYTGNISSAKGKILYSAEVGSGMQVAEKLNLPHPGTVGGNYGTLELTNLKPGANYRAKAYLLDPLNNIRQSDWQPFVTPTTLNRLRVESSPKPTSATNGEATFSGVYTAATDARENPAHPNRLHVQIRVNGTTGWQEVSPQNIIFSKPDKKVTFTLRGLSSKTKYDVQYRLENGTNNGPGVETWSGWYVCNNLLGIPGIQLRINPPTIPQADNTTVGSNFVQLHTTKYYGDISQIFANGQFSMMKASETNWLAATTVYNDLIHERHTGVEGASSNISYNGPRTISALTPGTKFKGRLTVPDYEEVLVHSPEKIFCTALTVNSPTASATERPITVNTAKATVSGSYNADAMSPAHANAAEVQISLTGNPNDFSTLVYNSTGTNPSLNSAPTINPSTKSVEFKLKNLKENTTYHVRYRLKNESNKWSDWSTANTVTTLTRMPGYYFENVPEFNFGSLTRSDVDTTNPLASTSGSFNMEIENVGMVNNWVLSAKLSPITTFDGSNLELTNAALIVGKKLSRSSDGGSTWSDVSGSFNVGSVGNEVLPSNTSVELWKSPNSASVQGKFKYTIDRNSVQLKVLGGTAQATREYRGKVTWTMDTLP</sequence>
<feature type="region of interest" description="Disordered" evidence="1">
    <location>
        <begin position="37"/>
        <end position="70"/>
    </location>
</feature>
<feature type="domain" description="Fibronectin type-III" evidence="3">
    <location>
        <begin position="1207"/>
        <end position="1270"/>
    </location>
</feature>
<comment type="caution">
    <text evidence="4">The sequence shown here is derived from an EMBL/GenBank/DDBJ whole genome shotgun (WGS) entry which is preliminary data.</text>
</comment>
<feature type="chain" id="PRO_5046985883" description="Fibronectin type-III domain-containing protein" evidence="2">
    <location>
        <begin position="30"/>
        <end position="1690"/>
    </location>
</feature>
<dbReference type="InterPro" id="IPR013783">
    <property type="entry name" value="Ig-like_fold"/>
</dbReference>
<feature type="domain" description="Fibronectin type-III" evidence="3">
    <location>
        <begin position="845"/>
        <end position="1049"/>
    </location>
</feature>
<proteinExistence type="predicted"/>
<dbReference type="RefSeq" id="WP_207704261.1">
    <property type="nucleotide sequence ID" value="NZ_JAFREL020000001.1"/>
</dbReference>
<dbReference type="InterPro" id="IPR003961">
    <property type="entry name" value="FN3_dom"/>
</dbReference>
<dbReference type="Proteomes" id="UP000664357">
    <property type="component" value="Unassembled WGS sequence"/>
</dbReference>
<feature type="domain" description="Fibronectin type-III" evidence="3">
    <location>
        <begin position="549"/>
        <end position="616"/>
    </location>
</feature>
<feature type="signal peptide" evidence="2">
    <location>
        <begin position="1"/>
        <end position="29"/>
    </location>
</feature>
<dbReference type="InterPro" id="IPR036116">
    <property type="entry name" value="FN3_sf"/>
</dbReference>
<reference evidence="4 5" key="1">
    <citation type="submission" date="2021-03" db="EMBL/GenBank/DDBJ databases">
        <authorList>
            <person name="Gilmore M.S."/>
            <person name="Schwartzman J."/>
            <person name="Van Tyne D."/>
            <person name="Martin M."/>
            <person name="Earl A.M."/>
            <person name="Manson A.L."/>
            <person name="Straub T."/>
            <person name="Salamzade R."/>
            <person name="Saavedra J."/>
            <person name="Lebreton F."/>
            <person name="Prichula J."/>
            <person name="Schaufler K."/>
            <person name="Gaca A."/>
            <person name="Sgardioli B."/>
            <person name="Wagenaar J."/>
            <person name="Strong T."/>
        </authorList>
    </citation>
    <scope>NUCLEOTIDE SEQUENCE [LARGE SCALE GENOMIC DNA]</scope>
    <source>
        <strain evidence="4 5">665A</strain>
    </source>
</reference>
<feature type="domain" description="Fibronectin type-III" evidence="3">
    <location>
        <begin position="1433"/>
        <end position="1515"/>
    </location>
</feature>
<feature type="domain" description="Fibronectin type-III" evidence="3">
    <location>
        <begin position="630"/>
        <end position="826"/>
    </location>
</feature>
<keyword evidence="5" id="KW-1185">Reference proteome</keyword>
<name>A0ABV0ERH0_9ENTE</name>